<accession>A0ABT1HRS7</accession>
<evidence type="ECO:0000256" key="2">
    <source>
        <dbReference type="SAM" id="Coils"/>
    </source>
</evidence>
<dbReference type="Pfam" id="PF07591">
    <property type="entry name" value="PT-HINT"/>
    <property type="match status" value="1"/>
</dbReference>
<dbReference type="InterPro" id="IPR004089">
    <property type="entry name" value="MCPsignal_dom"/>
</dbReference>
<feature type="compositionally biased region" description="Basic and acidic residues" evidence="3">
    <location>
        <begin position="1058"/>
        <end position="1071"/>
    </location>
</feature>
<proteinExistence type="predicted"/>
<organism evidence="6 7">
    <name type="scientific">Streptoalloteichus tenebrarius (strain ATCC 17920 / DSM 40477 / JCM 4838 / CBS 697.72 / NBRC 16177 / NCIMB 11028 / NRRL B-12390 / A12253. 1 / ISP 5477)</name>
    <name type="common">Streptomyces tenebrarius</name>
    <dbReference type="NCBI Taxonomy" id="1933"/>
    <lineage>
        <taxon>Bacteria</taxon>
        <taxon>Bacillati</taxon>
        <taxon>Actinomycetota</taxon>
        <taxon>Actinomycetes</taxon>
        <taxon>Pseudonocardiales</taxon>
        <taxon>Pseudonocardiaceae</taxon>
        <taxon>Streptoalloteichus</taxon>
    </lineage>
</organism>
<name>A0ABT1HRS7_STRSD</name>
<dbReference type="InterPro" id="IPR036844">
    <property type="entry name" value="Hint_dom_sf"/>
</dbReference>
<feature type="region of interest" description="Disordered" evidence="3">
    <location>
        <begin position="29"/>
        <end position="54"/>
    </location>
</feature>
<evidence type="ECO:0000256" key="4">
    <source>
        <dbReference type="SAM" id="SignalP"/>
    </source>
</evidence>
<evidence type="ECO:0000256" key="1">
    <source>
        <dbReference type="PROSITE-ProRule" id="PRU00284"/>
    </source>
</evidence>
<dbReference type="CDD" id="cd00081">
    <property type="entry name" value="Hint"/>
    <property type="match status" value="1"/>
</dbReference>
<keyword evidence="1" id="KW-0807">Transducer</keyword>
<dbReference type="Gene3D" id="2.170.16.10">
    <property type="entry name" value="Hedgehog/Intein (Hint) domain"/>
    <property type="match status" value="1"/>
</dbReference>
<evidence type="ECO:0000259" key="5">
    <source>
        <dbReference type="PROSITE" id="PS50111"/>
    </source>
</evidence>
<evidence type="ECO:0000256" key="3">
    <source>
        <dbReference type="SAM" id="MobiDB-lite"/>
    </source>
</evidence>
<reference evidence="6 7" key="1">
    <citation type="submission" date="2022-06" db="EMBL/GenBank/DDBJ databases">
        <title>Genomic Encyclopedia of Archaeal and Bacterial Type Strains, Phase II (KMG-II): from individual species to whole genera.</title>
        <authorList>
            <person name="Goeker M."/>
        </authorList>
    </citation>
    <scope>NUCLEOTIDE SEQUENCE [LARGE SCALE GENOMIC DNA]</scope>
    <source>
        <strain evidence="6 7">DSM 40477</strain>
    </source>
</reference>
<feature type="region of interest" description="Disordered" evidence="3">
    <location>
        <begin position="1058"/>
        <end position="1083"/>
    </location>
</feature>
<feature type="compositionally biased region" description="Low complexity" evidence="3">
    <location>
        <begin position="972"/>
        <end position="997"/>
    </location>
</feature>
<feature type="compositionally biased region" description="Low complexity" evidence="3">
    <location>
        <begin position="540"/>
        <end position="554"/>
    </location>
</feature>
<dbReference type="SUPFAM" id="SSF51294">
    <property type="entry name" value="Hedgehog/intein (Hint) domain"/>
    <property type="match status" value="1"/>
</dbReference>
<feature type="compositionally biased region" description="Basic and acidic residues" evidence="3">
    <location>
        <begin position="458"/>
        <end position="528"/>
    </location>
</feature>
<feature type="region of interest" description="Disordered" evidence="3">
    <location>
        <begin position="457"/>
        <end position="592"/>
    </location>
</feature>
<sequence length="1558" mass="164730">MLALTTMLMAAAAAQGTAAALPTGWVGLRGQSQSPAQRATAENKPSAQPAEGDPDQDAVLRQLQLDLIADIAAFDEDEEVRVAARETLKKAEAGDTGAIQQFFDHGQQDAKALAKKRKDEADARNRALIEALAGTGGPAFNAAVERALKGNAHDRADFLAFGRDIAAEQDRRDGAFDKELKQRRRAHVQLAADRGTPEVSAAAKAALAAGDAAIEEFLKTGYLAAAKRDAQARDKQLEELERKRKEAEAASEAAQRTARAMRARQNLLAAHADGVRALERAANDMTSAANVSREAARTLASDQAGGSYHPELYQRAKDEVARFVGYAAKDAQDAKAAAAGASTQVDILLKNGMPHGAQWAKVVQGMAGSAEAAKGAAETAAHAVDAIGAEAAATDAAAKAKAHEENAKRWRANAESHAAAAARLAQAAQEQATAAAEAAAQSKRARGDAEAALHNARMHAEKVKQARADAERERDVAATKRQEAERWRREAETKRQEAEAKQREAAQQREAAKREAEIANQKRQEAEAQQRIASQRRMDAQAQEQTAADAARNARQQEKIAEDANNSARNEEAKAHQAREDAANLRQSAETTEKKAQALEALAQRAQNAVEVIQADKDKAWAAAREARAEANRAAEAARKAGADADAAQAAASKSRQAAIEADAAAGRARAHADRAQAAAAQARAAAREAEVAAEKARAAANEAQAAAERANEAATRAEREAAAVHAEAVKAKAAAEEATAAEARAAENARNAVNLAQQAAVESATTLDAAHRTQDEANASAVEASTAAAQAGIATRAAEAAVRSASGIAAPADQAINLASPFAQSDIDADFVVMVANRAKDVGDSQVQAAQKAAADAAAQAQKAAESAKNATGEVAPAFQAAANAANSAAEAAKSAAAAQRSAAEAAIDAAAARQAAAEAHAVDAQAQADAKAARAAADQAAADAALAGRFADQAEADARAARRAADDATRAANEASAAADRAQRDAAAAKQAADQAQRDADAARAAANRAQEHAKDADQSATSAENYAKDIDSRLKNAEADAKELQAQLADLQEQLRREEEERQRKEVEEAITDESQLPELTAEEAEALRAEKGQAGIDEYNRARAQANKTLMSFISEQGGDILLELIGYNDAKRCFTQGDFISCVMTVINAFPILKLASVLGKIPNAISAVVRIVKGLRTFKDAVAAARRTANNIKDLIRQLIKCRTPGNSFTPDTLVLLANGTRKPIKDIAVGDLVLATDPTTGRTEPKPVTDLITGSGEKHLVDVRVRGENGGEGTLTATDKHPFWATNHQKWIDAKDLRPGDQLRTDQGASVSVTGTATRTETLTVHNLTVADLHTYYVIAAGTPVLVHNQTTCQVIDKEKEANKPAPKVEPNPGARLDPLKSRLEFDPCFSKVMPVDVAFNAPMEPFKYMGKDEKRATGGTVCLETTTKNDEERETPAGFPPEPHKKGLEMHRGHIIAARLHGSNKVDNIVPQYKNVNISDVKIIENAVTRAVNGKNNAKQMVYYRAWVQYPSKDHPIPQWIFIDAMGDKGFHCQATIENVPGGALKKKRC</sequence>
<dbReference type="EMBL" id="JAMTCP010000007">
    <property type="protein sequence ID" value="MCP2258187.1"/>
    <property type="molecule type" value="Genomic_DNA"/>
</dbReference>
<feature type="coiled-coil region" evidence="2">
    <location>
        <begin position="673"/>
        <end position="747"/>
    </location>
</feature>
<dbReference type="Proteomes" id="UP001205311">
    <property type="component" value="Unassembled WGS sequence"/>
</dbReference>
<dbReference type="InterPro" id="IPR044927">
    <property type="entry name" value="Endonuclea_NS_2"/>
</dbReference>
<feature type="chain" id="PRO_5045720447" description="Methyl-accepting transducer domain-containing protein" evidence="4">
    <location>
        <begin position="20"/>
        <end position="1558"/>
    </location>
</feature>
<feature type="signal peptide" evidence="4">
    <location>
        <begin position="1"/>
        <end position="19"/>
    </location>
</feature>
<feature type="coiled-coil region" evidence="2">
    <location>
        <begin position="223"/>
        <end position="264"/>
    </location>
</feature>
<feature type="region of interest" description="Disordered" evidence="3">
    <location>
        <begin position="963"/>
        <end position="1026"/>
    </location>
</feature>
<evidence type="ECO:0000313" key="7">
    <source>
        <dbReference type="Proteomes" id="UP001205311"/>
    </source>
</evidence>
<dbReference type="SMART" id="SM00306">
    <property type="entry name" value="HintN"/>
    <property type="match status" value="1"/>
</dbReference>
<feature type="region of interest" description="Disordered" evidence="3">
    <location>
        <begin position="1435"/>
        <end position="1454"/>
    </location>
</feature>
<keyword evidence="4" id="KW-0732">Signal</keyword>
<gene>
    <name evidence="6" type="ORF">LX15_001881</name>
</gene>
<dbReference type="InterPro" id="IPR003587">
    <property type="entry name" value="Hint_dom_N"/>
</dbReference>
<protein>
    <recommendedName>
        <fullName evidence="5">Methyl-accepting transducer domain-containing protein</fullName>
    </recommendedName>
</protein>
<dbReference type="RefSeq" id="WP_253669129.1">
    <property type="nucleotide sequence ID" value="NZ_JAMTCP010000007.1"/>
</dbReference>
<dbReference type="PROSITE" id="PS50111">
    <property type="entry name" value="CHEMOTAXIS_TRANSDUC_2"/>
    <property type="match status" value="1"/>
</dbReference>
<feature type="compositionally biased region" description="Basic and acidic residues" evidence="3">
    <location>
        <begin position="569"/>
        <end position="583"/>
    </location>
</feature>
<comment type="caution">
    <text evidence="6">The sequence shown here is derived from an EMBL/GenBank/DDBJ whole genome shotgun (WGS) entry which is preliminary data.</text>
</comment>
<keyword evidence="7" id="KW-1185">Reference proteome</keyword>
<evidence type="ECO:0000313" key="6">
    <source>
        <dbReference type="EMBL" id="MCP2258187.1"/>
    </source>
</evidence>
<feature type="domain" description="Methyl-accepting transducer" evidence="5">
    <location>
        <begin position="504"/>
        <end position="747"/>
    </location>
</feature>
<keyword evidence="2" id="KW-0175">Coiled coil</keyword>
<dbReference type="Pfam" id="PF13930">
    <property type="entry name" value="Endonuclea_NS_2"/>
    <property type="match status" value="1"/>
</dbReference>